<sequence length="113" mass="12667">AIVLNIHDLLLHIDLLFKPSNRNQILCSLPITNKIESQTHTKVTTESNEANNQNYMNILVFVSGLGITQTPTHTQACIAPALNQKHRQAPVHHRPHSPHTKPAQYDPNTIIMP</sequence>
<evidence type="ECO:0000313" key="3">
    <source>
        <dbReference type="Proteomes" id="UP001374535"/>
    </source>
</evidence>
<feature type="compositionally biased region" description="Basic residues" evidence="1">
    <location>
        <begin position="90"/>
        <end position="99"/>
    </location>
</feature>
<gene>
    <name evidence="2" type="ORF">V8G54_031085</name>
</gene>
<dbReference type="Proteomes" id="UP001374535">
    <property type="component" value="Chromosome 9"/>
</dbReference>
<protein>
    <submittedName>
        <fullName evidence="2">Uncharacterized protein</fullName>
    </submittedName>
</protein>
<evidence type="ECO:0000256" key="1">
    <source>
        <dbReference type="SAM" id="MobiDB-lite"/>
    </source>
</evidence>
<dbReference type="EMBL" id="CP144692">
    <property type="protein sequence ID" value="WVY98934.1"/>
    <property type="molecule type" value="Genomic_DNA"/>
</dbReference>
<evidence type="ECO:0000313" key="2">
    <source>
        <dbReference type="EMBL" id="WVY98934.1"/>
    </source>
</evidence>
<name>A0AAQ3MW87_VIGMU</name>
<feature type="region of interest" description="Disordered" evidence="1">
    <location>
        <begin position="90"/>
        <end position="113"/>
    </location>
</feature>
<feature type="non-terminal residue" evidence="2">
    <location>
        <position position="1"/>
    </location>
</feature>
<dbReference type="AlphaFoldDB" id="A0AAQ3MW87"/>
<keyword evidence="3" id="KW-1185">Reference proteome</keyword>
<reference evidence="2 3" key="1">
    <citation type="journal article" date="2023" name="Life. Sci Alliance">
        <title>Evolutionary insights into 3D genome organization and epigenetic landscape of Vigna mungo.</title>
        <authorList>
            <person name="Junaid A."/>
            <person name="Singh B."/>
            <person name="Bhatia S."/>
        </authorList>
    </citation>
    <scope>NUCLEOTIDE SEQUENCE [LARGE SCALE GENOMIC DNA]</scope>
    <source>
        <strain evidence="2">Urdbean</strain>
    </source>
</reference>
<proteinExistence type="predicted"/>
<organism evidence="2 3">
    <name type="scientific">Vigna mungo</name>
    <name type="common">Black gram</name>
    <name type="synonym">Phaseolus mungo</name>
    <dbReference type="NCBI Taxonomy" id="3915"/>
    <lineage>
        <taxon>Eukaryota</taxon>
        <taxon>Viridiplantae</taxon>
        <taxon>Streptophyta</taxon>
        <taxon>Embryophyta</taxon>
        <taxon>Tracheophyta</taxon>
        <taxon>Spermatophyta</taxon>
        <taxon>Magnoliopsida</taxon>
        <taxon>eudicotyledons</taxon>
        <taxon>Gunneridae</taxon>
        <taxon>Pentapetalae</taxon>
        <taxon>rosids</taxon>
        <taxon>fabids</taxon>
        <taxon>Fabales</taxon>
        <taxon>Fabaceae</taxon>
        <taxon>Papilionoideae</taxon>
        <taxon>50 kb inversion clade</taxon>
        <taxon>NPAAA clade</taxon>
        <taxon>indigoferoid/millettioid clade</taxon>
        <taxon>Phaseoleae</taxon>
        <taxon>Vigna</taxon>
    </lineage>
</organism>
<accession>A0AAQ3MW87</accession>